<dbReference type="EMBL" id="CP070969">
    <property type="protein sequence ID" value="QSF47359.1"/>
    <property type="molecule type" value="Genomic_DNA"/>
</dbReference>
<dbReference type="PANTHER" id="PTHR43792">
    <property type="entry name" value="GNAT FAMILY, PUTATIVE (AFU_ORTHOLOGUE AFUA_3G00765)-RELATED-RELATED"/>
    <property type="match status" value="1"/>
</dbReference>
<dbReference type="InterPro" id="IPR016181">
    <property type="entry name" value="Acyl_CoA_acyltransferase"/>
</dbReference>
<dbReference type="Proteomes" id="UP000663452">
    <property type="component" value="Chromosome"/>
</dbReference>
<protein>
    <submittedName>
        <fullName evidence="2">GNAT family N-acetyltransferase</fullName>
    </submittedName>
</protein>
<gene>
    <name evidence="2" type="ORF">JRJ22_12755</name>
</gene>
<name>A0ABX7LK41_9BACL</name>
<dbReference type="PANTHER" id="PTHR43792:SF1">
    <property type="entry name" value="N-ACETYLTRANSFERASE DOMAIN-CONTAINING PROTEIN"/>
    <property type="match status" value="1"/>
</dbReference>
<dbReference type="SUPFAM" id="SSF55729">
    <property type="entry name" value="Acyl-CoA N-acyltransferases (Nat)"/>
    <property type="match status" value="1"/>
</dbReference>
<organism evidence="2 3">
    <name type="scientific">Paenibacillus tianjinensis</name>
    <dbReference type="NCBI Taxonomy" id="2810347"/>
    <lineage>
        <taxon>Bacteria</taxon>
        <taxon>Bacillati</taxon>
        <taxon>Bacillota</taxon>
        <taxon>Bacilli</taxon>
        <taxon>Bacillales</taxon>
        <taxon>Paenibacillaceae</taxon>
        <taxon>Paenibacillus</taxon>
    </lineage>
</organism>
<accession>A0ABX7LK41</accession>
<dbReference type="RefSeq" id="WP_206104781.1">
    <property type="nucleotide sequence ID" value="NZ_CP070969.1"/>
</dbReference>
<proteinExistence type="predicted"/>
<dbReference type="Pfam" id="PF13302">
    <property type="entry name" value="Acetyltransf_3"/>
    <property type="match status" value="1"/>
</dbReference>
<dbReference type="PROSITE" id="PS51186">
    <property type="entry name" value="GNAT"/>
    <property type="match status" value="1"/>
</dbReference>
<sequence length="182" mass="20920">MSINECFKSTRLLYRPYQQEDLQTFVEMSHEDSRRRWFYFQEPDCLTPAFWAKIINNNIAAWSKKVNLLEEKAGYDMAIILKSTGALIGSVGLTKYHGPEIELKDIEIGYHFREVYQGCGYGTEAAIAAVGWGFTELHKLGTEPKIVGKAEFENTASRLVLERAGFRYVHSEPYLSVYEIFN</sequence>
<evidence type="ECO:0000313" key="2">
    <source>
        <dbReference type="EMBL" id="QSF47359.1"/>
    </source>
</evidence>
<dbReference type="InterPro" id="IPR051531">
    <property type="entry name" value="N-acetyltransferase"/>
</dbReference>
<dbReference type="InterPro" id="IPR000182">
    <property type="entry name" value="GNAT_dom"/>
</dbReference>
<keyword evidence="3" id="KW-1185">Reference proteome</keyword>
<reference evidence="2 3" key="1">
    <citation type="submission" date="2021-02" db="EMBL/GenBank/DDBJ databases">
        <title>Paenibacillus tianjinensis sp. nov.</title>
        <authorList>
            <person name="Liu H."/>
        </authorList>
    </citation>
    <scope>NUCLEOTIDE SEQUENCE [LARGE SCALE GENOMIC DNA]</scope>
    <source>
        <strain evidence="2 3">TB2019</strain>
    </source>
</reference>
<feature type="domain" description="N-acetyltransferase" evidence="1">
    <location>
        <begin position="12"/>
        <end position="182"/>
    </location>
</feature>
<evidence type="ECO:0000259" key="1">
    <source>
        <dbReference type="PROSITE" id="PS51186"/>
    </source>
</evidence>
<evidence type="ECO:0000313" key="3">
    <source>
        <dbReference type="Proteomes" id="UP000663452"/>
    </source>
</evidence>
<dbReference type="Gene3D" id="3.40.630.30">
    <property type="match status" value="1"/>
</dbReference>